<dbReference type="OrthoDB" id="194443at2759"/>
<dbReference type="EMBL" id="ML976994">
    <property type="protein sequence ID" value="KAF1955469.1"/>
    <property type="molecule type" value="Genomic_DNA"/>
</dbReference>
<dbReference type="SUPFAM" id="SSF54695">
    <property type="entry name" value="POZ domain"/>
    <property type="match status" value="1"/>
</dbReference>
<dbReference type="Proteomes" id="UP000800035">
    <property type="component" value="Unassembled WGS sequence"/>
</dbReference>
<dbReference type="PROSITE" id="PS50097">
    <property type="entry name" value="BTB"/>
    <property type="match status" value="1"/>
</dbReference>
<feature type="compositionally biased region" description="Acidic residues" evidence="1">
    <location>
        <begin position="94"/>
        <end position="120"/>
    </location>
</feature>
<name>A0A6A5TUN5_9PLEO</name>
<dbReference type="Pfam" id="PF00651">
    <property type="entry name" value="BTB"/>
    <property type="match status" value="1"/>
</dbReference>
<feature type="compositionally biased region" description="Basic and acidic residues" evidence="1">
    <location>
        <begin position="29"/>
        <end position="40"/>
    </location>
</feature>
<feature type="region of interest" description="Disordered" evidence="1">
    <location>
        <begin position="89"/>
        <end position="120"/>
    </location>
</feature>
<organism evidence="3 4">
    <name type="scientific">Byssothecium circinans</name>
    <dbReference type="NCBI Taxonomy" id="147558"/>
    <lineage>
        <taxon>Eukaryota</taxon>
        <taxon>Fungi</taxon>
        <taxon>Dikarya</taxon>
        <taxon>Ascomycota</taxon>
        <taxon>Pezizomycotina</taxon>
        <taxon>Dothideomycetes</taxon>
        <taxon>Pleosporomycetidae</taxon>
        <taxon>Pleosporales</taxon>
        <taxon>Massarineae</taxon>
        <taxon>Massarinaceae</taxon>
        <taxon>Byssothecium</taxon>
    </lineage>
</organism>
<keyword evidence="4" id="KW-1185">Reference proteome</keyword>
<dbReference type="AlphaFoldDB" id="A0A6A5TUN5"/>
<accession>A0A6A5TUN5</accession>
<protein>
    <recommendedName>
        <fullName evidence="2">BTB domain-containing protein</fullName>
    </recommendedName>
</protein>
<dbReference type="PANTHER" id="PTHR47843:SF2">
    <property type="entry name" value="BTB DOMAIN-CONTAINING PROTEIN"/>
    <property type="match status" value="1"/>
</dbReference>
<dbReference type="Gene3D" id="3.30.710.10">
    <property type="entry name" value="Potassium Channel Kv1.1, Chain A"/>
    <property type="match status" value="1"/>
</dbReference>
<dbReference type="InterPro" id="IPR000210">
    <property type="entry name" value="BTB/POZ_dom"/>
</dbReference>
<evidence type="ECO:0000313" key="3">
    <source>
        <dbReference type="EMBL" id="KAF1955469.1"/>
    </source>
</evidence>
<proteinExistence type="predicted"/>
<feature type="region of interest" description="Disordered" evidence="1">
    <location>
        <begin position="1"/>
        <end position="40"/>
    </location>
</feature>
<dbReference type="InterPro" id="IPR011333">
    <property type="entry name" value="SKP1/BTB/POZ_sf"/>
</dbReference>
<gene>
    <name evidence="3" type="ORF">CC80DRAFT_549151</name>
</gene>
<evidence type="ECO:0000256" key="1">
    <source>
        <dbReference type="SAM" id="MobiDB-lite"/>
    </source>
</evidence>
<evidence type="ECO:0000259" key="2">
    <source>
        <dbReference type="PROSITE" id="PS50097"/>
    </source>
</evidence>
<reference evidence="3" key="1">
    <citation type="journal article" date="2020" name="Stud. Mycol.">
        <title>101 Dothideomycetes genomes: a test case for predicting lifestyles and emergence of pathogens.</title>
        <authorList>
            <person name="Haridas S."/>
            <person name="Albert R."/>
            <person name="Binder M."/>
            <person name="Bloem J."/>
            <person name="Labutti K."/>
            <person name="Salamov A."/>
            <person name="Andreopoulos B."/>
            <person name="Baker S."/>
            <person name="Barry K."/>
            <person name="Bills G."/>
            <person name="Bluhm B."/>
            <person name="Cannon C."/>
            <person name="Castanera R."/>
            <person name="Culley D."/>
            <person name="Daum C."/>
            <person name="Ezra D."/>
            <person name="Gonzalez J."/>
            <person name="Henrissat B."/>
            <person name="Kuo A."/>
            <person name="Liang C."/>
            <person name="Lipzen A."/>
            <person name="Lutzoni F."/>
            <person name="Magnuson J."/>
            <person name="Mondo S."/>
            <person name="Nolan M."/>
            <person name="Ohm R."/>
            <person name="Pangilinan J."/>
            <person name="Park H.-J."/>
            <person name="Ramirez L."/>
            <person name="Alfaro M."/>
            <person name="Sun H."/>
            <person name="Tritt A."/>
            <person name="Yoshinaga Y."/>
            <person name="Zwiers L.-H."/>
            <person name="Turgeon B."/>
            <person name="Goodwin S."/>
            <person name="Spatafora J."/>
            <person name="Crous P."/>
            <person name="Grigoriev I."/>
        </authorList>
    </citation>
    <scope>NUCLEOTIDE SEQUENCE</scope>
    <source>
        <strain evidence="3">CBS 675.92</strain>
    </source>
</reference>
<feature type="domain" description="BTB" evidence="2">
    <location>
        <begin position="55"/>
        <end position="147"/>
    </location>
</feature>
<sequence>MLQPNRRLSIASSSGSDWSYTEDFPTADDGEKNGPAEKFRTLPPSQVLLGANELSDVVTVTLGTCHKNFKIHRDSLRYYSGYFRNVFEDKHEDKDEDEDDDDDDDDYEDEDEDEDEEADAVLLDDVEPGVFTLFVNWIYHEQLPHGTQWLQIGGEPQPEPSRLDVAINLLRLKASALADRIDAPAYKKAVHNDFVEADGERERYTPSYEYIIYAFNHFKPDDIVLDYLVGKHVAQWTDKSDSDDDKKLLTQVSYEFLMRVNVKNGQRKGDPSSVPNSGNQMVICNYHIHDSNAERDACMFNDECIEKDTL</sequence>
<feature type="compositionally biased region" description="Polar residues" evidence="1">
    <location>
        <begin position="10"/>
        <end position="19"/>
    </location>
</feature>
<evidence type="ECO:0000313" key="4">
    <source>
        <dbReference type="Proteomes" id="UP000800035"/>
    </source>
</evidence>
<dbReference type="PANTHER" id="PTHR47843">
    <property type="entry name" value="BTB DOMAIN-CONTAINING PROTEIN-RELATED"/>
    <property type="match status" value="1"/>
</dbReference>